<organism evidence="5 6">
    <name type="scientific">Frankliniella fusca</name>
    <dbReference type="NCBI Taxonomy" id="407009"/>
    <lineage>
        <taxon>Eukaryota</taxon>
        <taxon>Metazoa</taxon>
        <taxon>Ecdysozoa</taxon>
        <taxon>Arthropoda</taxon>
        <taxon>Hexapoda</taxon>
        <taxon>Insecta</taxon>
        <taxon>Pterygota</taxon>
        <taxon>Neoptera</taxon>
        <taxon>Paraneoptera</taxon>
        <taxon>Thysanoptera</taxon>
        <taxon>Terebrantia</taxon>
        <taxon>Thripoidea</taxon>
        <taxon>Thripidae</taxon>
        <taxon>Frankliniella</taxon>
    </lineage>
</organism>
<keyword evidence="1" id="KW-0479">Metal-binding</keyword>
<dbReference type="InterPro" id="IPR048365">
    <property type="entry name" value="TNP-like_RNaseH_N"/>
</dbReference>
<evidence type="ECO:0000259" key="4">
    <source>
        <dbReference type="PROSITE" id="PS50157"/>
    </source>
</evidence>
<dbReference type="InterPro" id="IPR013087">
    <property type="entry name" value="Znf_C2H2_type"/>
</dbReference>
<feature type="compositionally biased region" description="Basic and acidic residues" evidence="3">
    <location>
        <begin position="1029"/>
        <end position="1044"/>
    </location>
</feature>
<feature type="compositionally biased region" description="Basic residues" evidence="3">
    <location>
        <begin position="64"/>
        <end position="82"/>
    </location>
</feature>
<reference evidence="5" key="1">
    <citation type="submission" date="2021-07" db="EMBL/GenBank/DDBJ databases">
        <authorList>
            <person name="Catto M.A."/>
            <person name="Jacobson A."/>
            <person name="Kennedy G."/>
            <person name="Labadie P."/>
            <person name="Hunt B.G."/>
            <person name="Srinivasan R."/>
        </authorList>
    </citation>
    <scope>NUCLEOTIDE SEQUENCE</scope>
    <source>
        <strain evidence="5">PL_HMW_Pooled</strain>
        <tissue evidence="5">Head</tissue>
    </source>
</reference>
<dbReference type="Gene3D" id="3.30.160.60">
    <property type="entry name" value="Classic Zinc Finger"/>
    <property type="match status" value="1"/>
</dbReference>
<keyword evidence="2" id="KW-0175">Coiled coil</keyword>
<accession>A0AAE1H7C6</accession>
<protein>
    <submittedName>
        <fullName evidence="5">Transposable element P transposase</fullName>
    </submittedName>
</protein>
<feature type="region of interest" description="Disordered" evidence="3">
    <location>
        <begin position="1017"/>
        <end position="1053"/>
    </location>
</feature>
<evidence type="ECO:0000313" key="6">
    <source>
        <dbReference type="Proteomes" id="UP001219518"/>
    </source>
</evidence>
<gene>
    <name evidence="5" type="ORF">KUF71_024382</name>
</gene>
<name>A0AAE1H7C6_9NEOP</name>
<feature type="compositionally biased region" description="Polar residues" evidence="3">
    <location>
        <begin position="94"/>
        <end position="106"/>
    </location>
</feature>
<dbReference type="EMBL" id="JAHWGI010000406">
    <property type="protein sequence ID" value="KAK3915105.1"/>
    <property type="molecule type" value="Genomic_DNA"/>
</dbReference>
<feature type="compositionally biased region" description="Polar residues" evidence="3">
    <location>
        <begin position="156"/>
        <end position="168"/>
    </location>
</feature>
<feature type="region of interest" description="Disordered" evidence="3">
    <location>
        <begin position="56"/>
        <end position="168"/>
    </location>
</feature>
<dbReference type="Pfam" id="PF21789">
    <property type="entry name" value="TNP-like_RNaseH_C"/>
    <property type="match status" value="1"/>
</dbReference>
<dbReference type="Pfam" id="PF21787">
    <property type="entry name" value="TNP-like_RNaseH_N"/>
    <property type="match status" value="1"/>
</dbReference>
<dbReference type="Proteomes" id="UP001219518">
    <property type="component" value="Unassembled WGS sequence"/>
</dbReference>
<dbReference type="PROSITE" id="PS50157">
    <property type="entry name" value="ZINC_FINGER_C2H2_2"/>
    <property type="match status" value="1"/>
</dbReference>
<feature type="region of interest" description="Disordered" evidence="3">
    <location>
        <begin position="1"/>
        <end position="28"/>
    </location>
</feature>
<evidence type="ECO:0000313" key="5">
    <source>
        <dbReference type="EMBL" id="KAK3915105.1"/>
    </source>
</evidence>
<feature type="domain" description="C2H2-type" evidence="4">
    <location>
        <begin position="36"/>
        <end position="63"/>
    </location>
</feature>
<sequence>MGDDVEAVVSKNVDPSLRQTSGDGSSVVSSGLTAGFQCPICSIVLSTQLGLSQHIHVHNDDKPTRKKRGQKKKAIGRKKKGVKKSENKIDFDMPSTSSAGPSSVWSSMEVLAPNNSDSDEETSTSMPSTSSAGPSSVWSSMEVLAPNNSDSDEKTSTSNTNNDVSLNIQDVSNPEQQKQVQDYILLSQAGAEGVSQTDDVVHEADLRVLHIVPPSEMDDFYESVVTQAMSVDETLLNPEENDTSDTESNIEEGDDATLGLMDEDPYLVEDDIVKGMAFLKMAASEEFLVTLYHYLLFSLSEDWKIDLLRNNCLRIIHVSPYDNASVTRAITWKNGEINIFIHNKPLPRTSYLWDAVKMIDSIDNIGAVADHLFRVAKLVQHSTLCQGIRIYDKFWKEAEMDGQGWLETFYEESHCFRTTECSLVVLENSTCPSCRRTKSNFKNRHQRQKHSKNQKFTKNINLSKEELIEKASELQQKTRNQEKIIAKLKLKIRNLISSNSVNINQDLSDDLARIFQKHHGSMTEVQKLFWSEQLQALSKRNKPRTMRWNPFVIKIALHLQMISRSSYRYLQNFIKLPSERTLFDYTHVVEAKEGIQELVIADLKKQLEGLPREEYEQFFNILFDEVHIKSDIVISKRTGEVIGYTNLSEVEKQLAEVEASISKTDFLNKPATKVLMFMAQGVSTGIIGIVGAYSTDTLTAGQLYSRAWNVIYRLESCGLKVLTLICDGAAMNKKFIKMHRAWDEERDFVYATENLASCDQRRPLFFVIDPPHVMKTVRNCLANSHGHKKSRQMFKNNEDISWKPIELLFEATKNEKFRSHKLTRAHIQLTSYGCMKVVLAAQVMSDSVVKGIQSFKDDPRFQQYDLDELCKFLKLMNDAFDCWNSHTDEKGKRNKWNPLLAPYTDVNDPRFNFLKGEFLSFFDDWKRDVMNRPGKFSNQSRERMFISFQSYESLYISVYGFCGAIQFMLGEKNVPAIDGRMFNQDKLEQHFGILRMAGGGNDNPNLPRTLQHIQDKQMQGSAARPTKKGNTEISKEWIPDERAIPKKKRRADL</sequence>
<comment type="caution">
    <text evidence="5">The sequence shown here is derived from an EMBL/GenBank/DDBJ whole genome shotgun (WGS) entry which is preliminary data.</text>
</comment>
<dbReference type="Pfam" id="PF21788">
    <property type="entry name" value="TNP-like_GBD"/>
    <property type="match status" value="1"/>
</dbReference>
<keyword evidence="6" id="KW-1185">Reference proteome</keyword>
<feature type="coiled-coil region" evidence="2">
    <location>
        <begin position="457"/>
        <end position="491"/>
    </location>
</feature>
<proteinExistence type="predicted"/>
<dbReference type="GO" id="GO:0008270">
    <property type="term" value="F:zinc ion binding"/>
    <property type="evidence" value="ECO:0007669"/>
    <property type="project" value="UniProtKB-KW"/>
</dbReference>
<dbReference type="AlphaFoldDB" id="A0AAE1H7C6"/>
<keyword evidence="1" id="KW-0863">Zinc-finger</keyword>
<dbReference type="InterPro" id="IPR048367">
    <property type="entry name" value="TNP-like_RNaseH_C"/>
</dbReference>
<evidence type="ECO:0000256" key="1">
    <source>
        <dbReference type="PROSITE-ProRule" id="PRU00042"/>
    </source>
</evidence>
<reference evidence="5" key="2">
    <citation type="journal article" date="2023" name="BMC Genomics">
        <title>Pest status, molecular evolution, and epigenetic factors derived from the genome assembly of Frankliniella fusca, a thysanopteran phytovirus vector.</title>
        <authorList>
            <person name="Catto M.A."/>
            <person name="Labadie P.E."/>
            <person name="Jacobson A.L."/>
            <person name="Kennedy G.G."/>
            <person name="Srinivasan R."/>
            <person name="Hunt B.G."/>
        </authorList>
    </citation>
    <scope>NUCLEOTIDE SEQUENCE</scope>
    <source>
        <strain evidence="5">PL_HMW_Pooled</strain>
    </source>
</reference>
<evidence type="ECO:0000256" key="2">
    <source>
        <dbReference type="SAM" id="Coils"/>
    </source>
</evidence>
<feature type="compositionally biased region" description="Low complexity" evidence="3">
    <location>
        <begin position="123"/>
        <end position="141"/>
    </location>
</feature>
<keyword evidence="1" id="KW-0862">Zinc</keyword>
<dbReference type="PROSITE" id="PS00028">
    <property type="entry name" value="ZINC_FINGER_C2H2_1"/>
    <property type="match status" value="1"/>
</dbReference>
<dbReference type="InterPro" id="IPR048366">
    <property type="entry name" value="TNP-like_GBD"/>
</dbReference>
<evidence type="ECO:0000256" key="3">
    <source>
        <dbReference type="SAM" id="MobiDB-lite"/>
    </source>
</evidence>